<protein>
    <submittedName>
        <fullName evidence="1">Uncharacterized protein</fullName>
    </submittedName>
</protein>
<dbReference type="Proteomes" id="UP000298513">
    <property type="component" value="Unassembled WGS sequence"/>
</dbReference>
<comment type="caution">
    <text evidence="1">The sequence shown here is derived from an EMBL/GenBank/DDBJ whole genome shotgun (WGS) entry which is preliminary data.</text>
</comment>
<organism evidence="1 2">
    <name type="scientific">Streptomyces griseoluteus</name>
    <dbReference type="NCBI Taxonomy" id="29306"/>
    <lineage>
        <taxon>Bacteria</taxon>
        <taxon>Bacillati</taxon>
        <taxon>Actinomycetota</taxon>
        <taxon>Actinomycetes</taxon>
        <taxon>Kitasatosporales</taxon>
        <taxon>Streptomycetaceae</taxon>
        <taxon>Streptomyces</taxon>
    </lineage>
</organism>
<reference evidence="1 2" key="1">
    <citation type="submission" date="2019-04" db="EMBL/GenBank/DDBJ databases">
        <title>Streptomyces sp. nov. Bv016 isolated from bark of Buahinia variegata.</title>
        <authorList>
            <person name="Kanchanasin P."/>
            <person name="Tanasupawat S."/>
            <person name="Yuki M."/>
            <person name="Kudo T."/>
        </authorList>
    </citation>
    <scope>NUCLEOTIDE SEQUENCE [LARGE SCALE GENOMIC DNA]</scope>
    <source>
        <strain evidence="1 2">JCM 4765</strain>
    </source>
</reference>
<proteinExistence type="predicted"/>
<gene>
    <name evidence="1" type="ORF">E5082_16760</name>
</gene>
<evidence type="ECO:0000313" key="1">
    <source>
        <dbReference type="EMBL" id="TGN83222.1"/>
    </source>
</evidence>
<name>A0A4Z1DKY4_STRGP</name>
<evidence type="ECO:0000313" key="2">
    <source>
        <dbReference type="Proteomes" id="UP000298513"/>
    </source>
</evidence>
<sequence>MMPTDTGLLNTDDKHLEELFRKSPAGEIPKGPMEGLAILPGAGPSGARLLARLVYLFLWRGKVFSPDGYLSNRLFPLDMLSIIAMVGPGPSRLDDQECIVIDYSHTSLLFGGVRDELRQVDPHLYLGLIWLFGRKIGWFTLRNPNSGNGQNGSREPGAL</sequence>
<dbReference type="EMBL" id="SRRU01000005">
    <property type="protein sequence ID" value="TGN83222.1"/>
    <property type="molecule type" value="Genomic_DNA"/>
</dbReference>
<accession>A0A4Z1DKY4</accession>
<dbReference type="AlphaFoldDB" id="A0A4Z1DKY4"/>
<keyword evidence="2" id="KW-1185">Reference proteome</keyword>